<name>W0F3A4_9BACT</name>
<gene>
    <name evidence="1" type="ORF">NIASO_09060</name>
</gene>
<reference evidence="1 2" key="1">
    <citation type="submission" date="2013-12" db="EMBL/GenBank/DDBJ databases">
        <authorList>
            <consortium name="DOE Joint Genome Institute"/>
            <person name="Eisen J."/>
            <person name="Huntemann M."/>
            <person name="Han J."/>
            <person name="Chen A."/>
            <person name="Kyrpides N."/>
            <person name="Mavromatis K."/>
            <person name="Markowitz V."/>
            <person name="Palaniappan K."/>
            <person name="Ivanova N."/>
            <person name="Schaumberg A."/>
            <person name="Pati A."/>
            <person name="Liolios K."/>
            <person name="Nordberg H.P."/>
            <person name="Cantor M.N."/>
            <person name="Hua S.X."/>
            <person name="Woyke T."/>
        </authorList>
    </citation>
    <scope>NUCLEOTIDE SEQUENCE [LARGE SCALE GENOMIC DNA]</scope>
    <source>
        <strain evidence="2">DSM 19437</strain>
    </source>
</reference>
<dbReference type="KEGG" id="nso:NIASO_09060"/>
<organism evidence="1 2">
    <name type="scientific">Niabella soli DSM 19437</name>
    <dbReference type="NCBI Taxonomy" id="929713"/>
    <lineage>
        <taxon>Bacteria</taxon>
        <taxon>Pseudomonadati</taxon>
        <taxon>Bacteroidota</taxon>
        <taxon>Chitinophagia</taxon>
        <taxon>Chitinophagales</taxon>
        <taxon>Chitinophagaceae</taxon>
        <taxon>Niabella</taxon>
    </lineage>
</organism>
<dbReference type="AlphaFoldDB" id="W0F3A4"/>
<sequence length="44" mass="5239">MLLSGPASIDEPAHQRFKTITVMGLDNRYRRFHPRIDILWVKRC</sequence>
<dbReference type="HOGENOM" id="CLU_3219167_0_0_10"/>
<dbReference type="EMBL" id="CP007035">
    <property type="protein sequence ID" value="AHF17512.1"/>
    <property type="molecule type" value="Genomic_DNA"/>
</dbReference>
<proteinExistence type="predicted"/>
<dbReference type="STRING" id="929713.NIASO_09060"/>
<protein>
    <submittedName>
        <fullName evidence="1">Uncharacterized protein</fullName>
    </submittedName>
</protein>
<keyword evidence="2" id="KW-1185">Reference proteome</keyword>
<evidence type="ECO:0000313" key="2">
    <source>
        <dbReference type="Proteomes" id="UP000003586"/>
    </source>
</evidence>
<dbReference type="Proteomes" id="UP000003586">
    <property type="component" value="Chromosome"/>
</dbReference>
<accession>W0F3A4</accession>
<evidence type="ECO:0000313" key="1">
    <source>
        <dbReference type="EMBL" id="AHF17512.1"/>
    </source>
</evidence>